<dbReference type="GO" id="GO:0007051">
    <property type="term" value="P:spindle organization"/>
    <property type="evidence" value="ECO:0007669"/>
    <property type="project" value="InterPro"/>
</dbReference>
<sequence>MLMEPLRSGCGDSLEEELCIEPGPEELNEGYGAAADADSPQEIDEYKLVDPVEIDEKSGFWAGVKATKWSERKEALITDVHIAVAVEAIQAIGNLARGLRTAHFSGNSRFMLPVLLEKLKEKNTTLTNGHTQTLQAMYKSRCLNLATPLKMSKLLPKINFACALIDFKLVSILY</sequence>
<comment type="caution">
    <text evidence="1">The sequence shown here is derived from an EMBL/GenBank/DDBJ whole genome shotgun (WGS) entry which is preliminary data.</text>
</comment>
<reference evidence="1" key="2">
    <citation type="submission" date="2023-05" db="EMBL/GenBank/DDBJ databases">
        <authorList>
            <person name="Schelkunov M.I."/>
        </authorList>
    </citation>
    <scope>NUCLEOTIDE SEQUENCE</scope>
    <source>
        <strain evidence="1">Hsosn_3</strain>
        <tissue evidence="1">Leaf</tissue>
    </source>
</reference>
<protein>
    <submittedName>
        <fullName evidence="1">Uncharacterized protein</fullName>
    </submittedName>
</protein>
<dbReference type="InterPro" id="IPR011989">
    <property type="entry name" value="ARM-like"/>
</dbReference>
<dbReference type="AlphaFoldDB" id="A0AAD8MFE7"/>
<dbReference type="GO" id="GO:0046785">
    <property type="term" value="P:microtubule polymerization"/>
    <property type="evidence" value="ECO:0007669"/>
    <property type="project" value="InterPro"/>
</dbReference>
<dbReference type="InterPro" id="IPR045110">
    <property type="entry name" value="XMAP215"/>
</dbReference>
<dbReference type="EMBL" id="JAUIZM010000007">
    <property type="protein sequence ID" value="KAK1373860.1"/>
    <property type="molecule type" value="Genomic_DNA"/>
</dbReference>
<accession>A0AAD8MFE7</accession>
<proteinExistence type="predicted"/>
<gene>
    <name evidence="1" type="ORF">POM88_030053</name>
</gene>
<evidence type="ECO:0000313" key="1">
    <source>
        <dbReference type="EMBL" id="KAK1373860.1"/>
    </source>
</evidence>
<dbReference type="Gene3D" id="1.25.10.10">
    <property type="entry name" value="Leucine-rich Repeat Variant"/>
    <property type="match status" value="1"/>
</dbReference>
<dbReference type="Proteomes" id="UP001237642">
    <property type="component" value="Unassembled WGS sequence"/>
</dbReference>
<keyword evidence="2" id="KW-1185">Reference proteome</keyword>
<evidence type="ECO:0000313" key="2">
    <source>
        <dbReference type="Proteomes" id="UP001237642"/>
    </source>
</evidence>
<dbReference type="PANTHER" id="PTHR12609">
    <property type="entry name" value="MICROTUBULE ASSOCIATED PROTEIN XMAP215"/>
    <property type="match status" value="1"/>
</dbReference>
<dbReference type="GO" id="GO:0051010">
    <property type="term" value="F:microtubule plus-end binding"/>
    <property type="evidence" value="ECO:0007669"/>
    <property type="project" value="InterPro"/>
</dbReference>
<dbReference type="GO" id="GO:0030951">
    <property type="term" value="P:establishment or maintenance of microtubule cytoskeleton polarity"/>
    <property type="evidence" value="ECO:0007669"/>
    <property type="project" value="InterPro"/>
</dbReference>
<dbReference type="GO" id="GO:0061863">
    <property type="term" value="F:microtubule plus end polymerase"/>
    <property type="evidence" value="ECO:0007669"/>
    <property type="project" value="InterPro"/>
</dbReference>
<name>A0AAD8MFE7_9APIA</name>
<reference evidence="1" key="1">
    <citation type="submission" date="2023-02" db="EMBL/GenBank/DDBJ databases">
        <title>Genome of toxic invasive species Heracleum sosnowskyi carries increased number of genes despite the absence of recent whole-genome duplications.</title>
        <authorList>
            <person name="Schelkunov M."/>
            <person name="Shtratnikova V."/>
            <person name="Makarenko M."/>
            <person name="Klepikova A."/>
            <person name="Omelchenko D."/>
            <person name="Novikova G."/>
            <person name="Obukhova E."/>
            <person name="Bogdanov V."/>
            <person name="Penin A."/>
            <person name="Logacheva M."/>
        </authorList>
    </citation>
    <scope>NUCLEOTIDE SEQUENCE</scope>
    <source>
        <strain evidence="1">Hsosn_3</strain>
        <tissue evidence="1">Leaf</tissue>
    </source>
</reference>
<organism evidence="1 2">
    <name type="scientific">Heracleum sosnowskyi</name>
    <dbReference type="NCBI Taxonomy" id="360622"/>
    <lineage>
        <taxon>Eukaryota</taxon>
        <taxon>Viridiplantae</taxon>
        <taxon>Streptophyta</taxon>
        <taxon>Embryophyta</taxon>
        <taxon>Tracheophyta</taxon>
        <taxon>Spermatophyta</taxon>
        <taxon>Magnoliopsida</taxon>
        <taxon>eudicotyledons</taxon>
        <taxon>Gunneridae</taxon>
        <taxon>Pentapetalae</taxon>
        <taxon>asterids</taxon>
        <taxon>campanulids</taxon>
        <taxon>Apiales</taxon>
        <taxon>Apiaceae</taxon>
        <taxon>Apioideae</taxon>
        <taxon>apioid superclade</taxon>
        <taxon>Tordylieae</taxon>
        <taxon>Tordyliinae</taxon>
        <taxon>Heracleum</taxon>
    </lineage>
</organism>